<sequence length="142" mass="15446">MSPKVLVSTICCLCLGGPSPASAAAPVHRCVDATGQVAFSQFPCPPGQGGPVRIRPPGRGWLPLPAPGPRAGEDAVATDTAVPAEVERDGRRGEGSGCWKARRRLERIARRLRQGYRRAEGERLRRRRDDDEAYLARFCRDA</sequence>
<organism evidence="3">
    <name type="scientific">Sedimenticola thiotaurini</name>
    <dbReference type="NCBI Taxonomy" id="1543721"/>
    <lineage>
        <taxon>Bacteria</taxon>
        <taxon>Pseudomonadati</taxon>
        <taxon>Pseudomonadota</taxon>
        <taxon>Gammaproteobacteria</taxon>
        <taxon>Chromatiales</taxon>
        <taxon>Sedimenticolaceae</taxon>
        <taxon>Sedimenticola</taxon>
    </lineage>
</organism>
<feature type="signal peptide" evidence="1">
    <location>
        <begin position="1"/>
        <end position="23"/>
    </location>
</feature>
<protein>
    <submittedName>
        <fullName evidence="3">DUF4124 domain-containing protein</fullName>
    </submittedName>
</protein>
<dbReference type="Pfam" id="PF13511">
    <property type="entry name" value="DUF4124"/>
    <property type="match status" value="1"/>
</dbReference>
<keyword evidence="1" id="KW-0732">Signal</keyword>
<feature type="domain" description="DUF4124" evidence="2">
    <location>
        <begin position="19"/>
        <end position="50"/>
    </location>
</feature>
<feature type="chain" id="PRO_5032739826" evidence="1">
    <location>
        <begin position="24"/>
        <end position="142"/>
    </location>
</feature>
<evidence type="ECO:0000313" key="3">
    <source>
        <dbReference type="EMBL" id="HEB96101.1"/>
    </source>
</evidence>
<evidence type="ECO:0000259" key="2">
    <source>
        <dbReference type="Pfam" id="PF13511"/>
    </source>
</evidence>
<accession>A0A831RND6</accession>
<dbReference type="InterPro" id="IPR025392">
    <property type="entry name" value="DUF4124"/>
</dbReference>
<dbReference type="AlphaFoldDB" id="A0A831RND6"/>
<gene>
    <name evidence="3" type="ORF">ENI96_06700</name>
</gene>
<comment type="caution">
    <text evidence="3">The sequence shown here is derived from an EMBL/GenBank/DDBJ whole genome shotgun (WGS) entry which is preliminary data.</text>
</comment>
<name>A0A831RND6_9GAMM</name>
<evidence type="ECO:0000256" key="1">
    <source>
        <dbReference type="SAM" id="SignalP"/>
    </source>
</evidence>
<dbReference type="EMBL" id="DRKP01000074">
    <property type="protein sequence ID" value="HEB96101.1"/>
    <property type="molecule type" value="Genomic_DNA"/>
</dbReference>
<reference evidence="3" key="1">
    <citation type="journal article" date="2020" name="mSystems">
        <title>Genome- and Community-Level Interaction Insights into Carbon Utilization and Element Cycling Functions of Hydrothermarchaeota in Hydrothermal Sediment.</title>
        <authorList>
            <person name="Zhou Z."/>
            <person name="Liu Y."/>
            <person name="Xu W."/>
            <person name="Pan J."/>
            <person name="Luo Z.H."/>
            <person name="Li M."/>
        </authorList>
    </citation>
    <scope>NUCLEOTIDE SEQUENCE [LARGE SCALE GENOMIC DNA]</scope>
    <source>
        <strain evidence="3">HyVt-443</strain>
    </source>
</reference>
<dbReference type="Proteomes" id="UP000886251">
    <property type="component" value="Unassembled WGS sequence"/>
</dbReference>
<proteinExistence type="predicted"/>